<dbReference type="InterPro" id="IPR039517">
    <property type="entry name" value="C6orf106_UBA-like"/>
</dbReference>
<dbReference type="InterPro" id="IPR013761">
    <property type="entry name" value="SAM/pointed_sf"/>
</dbReference>
<dbReference type="InterPro" id="IPR009060">
    <property type="entry name" value="UBA-like_sf"/>
</dbReference>
<keyword evidence="9" id="KW-0010">Activator</keyword>
<dbReference type="SMART" id="SM00251">
    <property type="entry name" value="SAM_PNT"/>
    <property type="match status" value="1"/>
</dbReference>
<proteinExistence type="inferred from homology"/>
<dbReference type="PROSITE" id="PS51433">
    <property type="entry name" value="PNT"/>
    <property type="match status" value="1"/>
</dbReference>
<keyword evidence="5" id="KW-0399">Innate immunity</keyword>
<dbReference type="Pfam" id="PF00178">
    <property type="entry name" value="Ets"/>
    <property type="match status" value="1"/>
</dbReference>
<comment type="function">
    <text evidence="12">Negative regulator of innate antiviral response. Blocks IRF3-dependent cytokine production such as IFNA, IFNB and TNF. Interacts with IRF3 and inhibits IRF3 recruitment to type I IFN promoter sequences while also reducing nuclear levels of the coactivators EP300 and CREBBP.</text>
</comment>
<name>A0A6B0R6W3_9CETA</name>
<dbReference type="GO" id="GO:0043565">
    <property type="term" value="F:sequence-specific DNA binding"/>
    <property type="evidence" value="ECO:0007669"/>
    <property type="project" value="InterPro"/>
</dbReference>
<dbReference type="InterPro" id="IPR000418">
    <property type="entry name" value="Ets_dom"/>
</dbReference>
<keyword evidence="7" id="KW-0805">Transcription regulation</keyword>
<feature type="region of interest" description="Disordered" evidence="21">
    <location>
        <begin position="199"/>
        <end position="269"/>
    </location>
</feature>
<dbReference type="AlphaFoldDB" id="A0A6B0R6W3"/>
<evidence type="ECO:0000256" key="6">
    <source>
        <dbReference type="ARBA" id="ARBA00022859"/>
    </source>
</evidence>
<feature type="compositionally biased region" description="Low complexity" evidence="21">
    <location>
        <begin position="306"/>
        <end position="331"/>
    </location>
</feature>
<dbReference type="GO" id="GO:0016236">
    <property type="term" value="P:macroautophagy"/>
    <property type="evidence" value="ECO:0007669"/>
    <property type="project" value="TreeGrafter"/>
</dbReference>
<dbReference type="Pfam" id="PF14555">
    <property type="entry name" value="UBA_4"/>
    <property type="match status" value="1"/>
</dbReference>
<feature type="compositionally biased region" description="Polar residues" evidence="21">
    <location>
        <begin position="257"/>
        <end position="269"/>
    </location>
</feature>
<evidence type="ECO:0000256" key="12">
    <source>
        <dbReference type="ARBA" id="ARBA00053527"/>
    </source>
</evidence>
<dbReference type="Gene3D" id="1.10.10.10">
    <property type="entry name" value="Winged helix-like DNA-binding domain superfamily/Winged helix DNA-binding domain"/>
    <property type="match status" value="1"/>
</dbReference>
<dbReference type="FunFam" id="1.10.150.50:FF:000050">
    <property type="entry name" value="SAM pointed domain containing ETS transcription factor"/>
    <property type="match status" value="1"/>
</dbReference>
<feature type="domain" description="PNT" evidence="23">
    <location>
        <begin position="438"/>
        <end position="522"/>
    </location>
</feature>
<protein>
    <recommendedName>
        <fullName evidence="16">Protein ILRUN</fullName>
    </recommendedName>
    <alternativeName>
        <fullName evidence="19">Prostate epithelium-specific Ets transcription factor</fullName>
    </alternativeName>
    <alternativeName>
        <fullName evidence="18">Prostate-derived Ets factor</fullName>
    </alternativeName>
    <alternativeName>
        <fullName evidence="17">SAM pointed domain-containing Ets transcription factor</fullName>
    </alternativeName>
</protein>
<evidence type="ECO:0000256" key="1">
    <source>
        <dbReference type="ARBA" id="ARBA00004123"/>
    </source>
</evidence>
<keyword evidence="25" id="KW-1185">Reference proteome</keyword>
<dbReference type="SUPFAM" id="SSF46785">
    <property type="entry name" value="Winged helix' DNA-binding domain"/>
    <property type="match status" value="1"/>
</dbReference>
<keyword evidence="4" id="KW-0963">Cytoplasm</keyword>
<comment type="subcellular location">
    <subcellularLocation>
        <location evidence="2">Cytoplasm</location>
    </subcellularLocation>
    <subcellularLocation>
        <location evidence="1 20">Nucleus</location>
    </subcellularLocation>
</comment>
<evidence type="ECO:0000256" key="8">
    <source>
        <dbReference type="ARBA" id="ARBA00023125"/>
    </source>
</evidence>
<evidence type="ECO:0000256" key="16">
    <source>
        <dbReference type="ARBA" id="ARBA00070744"/>
    </source>
</evidence>
<evidence type="ECO:0000256" key="2">
    <source>
        <dbReference type="ARBA" id="ARBA00004496"/>
    </source>
</evidence>
<dbReference type="Pfam" id="PF02198">
    <property type="entry name" value="SAM_PNT"/>
    <property type="match status" value="1"/>
</dbReference>
<dbReference type="InterPro" id="IPR036388">
    <property type="entry name" value="WH-like_DNA-bd_sf"/>
</dbReference>
<evidence type="ECO:0000256" key="9">
    <source>
        <dbReference type="ARBA" id="ARBA00023159"/>
    </source>
</evidence>
<dbReference type="SMART" id="SM00413">
    <property type="entry name" value="ETS"/>
    <property type="match status" value="1"/>
</dbReference>
<dbReference type="PROSITE" id="PS50061">
    <property type="entry name" value="ETS_DOMAIN_3"/>
    <property type="match status" value="1"/>
</dbReference>
<comment type="function">
    <text evidence="13">May function as an androgen-independent transactivator of the prostate-specific antigen (PSA) promoter. Binds to 5'-GGAT-3' DNA sequences. May play a role in the regulation of the prostate gland and/or prostate cancer development. Acts as a transcriptional activator for SERPINB5 promoter.</text>
</comment>
<evidence type="ECO:0000256" key="19">
    <source>
        <dbReference type="ARBA" id="ARBA00082636"/>
    </source>
</evidence>
<dbReference type="GO" id="GO:0005634">
    <property type="term" value="C:nucleus"/>
    <property type="evidence" value="ECO:0007669"/>
    <property type="project" value="UniProtKB-SubCell"/>
</dbReference>
<dbReference type="Gene3D" id="1.10.150.50">
    <property type="entry name" value="Transcription Factor, Ets-1"/>
    <property type="match status" value="1"/>
</dbReference>
<dbReference type="InterPro" id="IPR032350">
    <property type="entry name" value="Nbr1_FW"/>
</dbReference>
<evidence type="ECO:0000256" key="21">
    <source>
        <dbReference type="SAM" id="MobiDB-lite"/>
    </source>
</evidence>
<comment type="similarity">
    <text evidence="3 20">Belongs to the ETS family.</text>
</comment>
<evidence type="ECO:0000313" key="25">
    <source>
        <dbReference type="Proteomes" id="UP000322234"/>
    </source>
</evidence>
<evidence type="ECO:0000256" key="4">
    <source>
        <dbReference type="ARBA" id="ARBA00022490"/>
    </source>
</evidence>
<comment type="subunit">
    <text evidence="14">Interacts with IRF3; the interaction inhibits IRF3 binding to its DNA consensus sequence.</text>
</comment>
<sequence>MEGMDVDLDPELMQKFSCLGTTDKDVLISEFQRLLGFQLNPAGCAFFLDMTNWNLQAAIGAYYDFESPNISVPSMSFVEDVTIGEGESIPPDTQFIKTWRIQNSGAEAWPPGVCLKYVGGDQFGHVNMVMVRSLEPQEIADVSVQMCSPSRAGMYQGQWRMCTATGLYYGDVIWVILSVEVGGLLGVTQQLSSFETEFNTQPHRKVEGNFNPFASPQKNRQSDENNLKDPGGSEFDSISKNTWAPAPDQTEQDENRLSQNSVNLSPSSHANNLSVVTYSKNLSEDQTSLCGQQWKPGGQSADTAASPSSMGSASPGLSPGPPGRLLLPPDSALRTGLEKAAAAGTGPERRDWSPSPPATPEQGLPTFYLSYFDMLYPEDSSWVAKGPGASTRVEPPDEPEQCPVIDSQAPGGSLDLAPGGLTLEEHSLEQVQSMVVGEVLKDIETACKLLNITADPVDWSPGNVQKWLLWTEHQYRLPPVGKAFQELGGKELCAMSEEQFRQRSPLGGDVLHAHLDIWKSAAWMKERTSPGAIHFCASTSEESWTDSEVDSSCSGQPIHLWQFLKELLLKPHSYGRFIRWLNKEKGIFKIEDSAQVARLWGIRKNRPAMNYDKLSRSIRQYYKKGIIRKPDISQRLVYQFVHPI</sequence>
<dbReference type="InterPro" id="IPR013783">
    <property type="entry name" value="Ig-like_fold"/>
</dbReference>
<dbReference type="FunFam" id="1.10.10.10:FF:000220">
    <property type="entry name" value="SAM pointed domain-containing Ets transcription factor"/>
    <property type="match status" value="1"/>
</dbReference>
<dbReference type="GO" id="GO:0043130">
    <property type="term" value="F:ubiquitin binding"/>
    <property type="evidence" value="ECO:0007669"/>
    <property type="project" value="TreeGrafter"/>
</dbReference>
<accession>A0A6B0R6W3</accession>
<dbReference type="GO" id="GO:0045087">
    <property type="term" value="P:innate immune response"/>
    <property type="evidence" value="ECO:0007669"/>
    <property type="project" value="UniProtKB-KW"/>
</dbReference>
<dbReference type="SUPFAM" id="SSF46934">
    <property type="entry name" value="UBA-like"/>
    <property type="match status" value="1"/>
</dbReference>
<evidence type="ECO:0000256" key="11">
    <source>
        <dbReference type="ARBA" id="ARBA00023242"/>
    </source>
</evidence>
<evidence type="ECO:0000256" key="20">
    <source>
        <dbReference type="RuleBase" id="RU004019"/>
    </source>
</evidence>
<keyword evidence="11 20" id="KW-0539">Nucleus</keyword>
<dbReference type="CDD" id="cd14947">
    <property type="entry name" value="NBR1_like"/>
    <property type="match status" value="1"/>
</dbReference>
<dbReference type="PANTHER" id="PTHR20930">
    <property type="entry name" value="OVARIAN CARCINOMA ANTIGEN CA125-RELATED"/>
    <property type="match status" value="1"/>
</dbReference>
<gene>
    <name evidence="24" type="ORF">E5288_WYG011308</name>
</gene>
<evidence type="ECO:0000256" key="3">
    <source>
        <dbReference type="ARBA" id="ARBA00005562"/>
    </source>
</evidence>
<dbReference type="FunFam" id="2.60.40.10:FF:000289">
    <property type="entry name" value="Chromosome 6 open reading frame 106"/>
    <property type="match status" value="1"/>
</dbReference>
<evidence type="ECO:0000313" key="24">
    <source>
        <dbReference type="EMBL" id="MXQ85515.1"/>
    </source>
</evidence>
<dbReference type="PROSITE" id="PS00346">
    <property type="entry name" value="ETS_DOMAIN_2"/>
    <property type="match status" value="1"/>
</dbReference>
<evidence type="ECO:0000256" key="14">
    <source>
        <dbReference type="ARBA" id="ARBA00061820"/>
    </source>
</evidence>
<keyword evidence="6" id="KW-0391">Immunity</keyword>
<evidence type="ECO:0000256" key="7">
    <source>
        <dbReference type="ARBA" id="ARBA00023015"/>
    </source>
</evidence>
<evidence type="ECO:0000259" key="23">
    <source>
        <dbReference type="PROSITE" id="PS51433"/>
    </source>
</evidence>
<dbReference type="GO" id="GO:0000122">
    <property type="term" value="P:negative regulation of transcription by RNA polymerase II"/>
    <property type="evidence" value="ECO:0007669"/>
    <property type="project" value="UniProtKB-ARBA"/>
</dbReference>
<keyword evidence="8 20" id="KW-0238">DNA-binding</keyword>
<dbReference type="PRINTS" id="PR00454">
    <property type="entry name" value="ETSDOMAIN"/>
</dbReference>
<comment type="subunit">
    <text evidence="15">Interacts with the DNA-binding domain of the androgen receptor. Interacts with NKX3-1.</text>
</comment>
<feature type="domain" description="ETS" evidence="22">
    <location>
        <begin position="558"/>
        <end position="641"/>
    </location>
</feature>
<dbReference type="Proteomes" id="UP000322234">
    <property type="component" value="Unassembled WGS sequence"/>
</dbReference>
<dbReference type="PROSITE" id="PS00345">
    <property type="entry name" value="ETS_DOMAIN_1"/>
    <property type="match status" value="1"/>
</dbReference>
<dbReference type="Gene3D" id="1.10.8.10">
    <property type="entry name" value="DNA helicase RuvA subunit, C-terminal domain"/>
    <property type="match status" value="1"/>
</dbReference>
<dbReference type="EMBL" id="VBQZ03000026">
    <property type="protein sequence ID" value="MXQ85515.1"/>
    <property type="molecule type" value="Genomic_DNA"/>
</dbReference>
<evidence type="ECO:0000256" key="17">
    <source>
        <dbReference type="ARBA" id="ARBA00074631"/>
    </source>
</evidence>
<evidence type="ECO:0000256" key="13">
    <source>
        <dbReference type="ARBA" id="ARBA00057194"/>
    </source>
</evidence>
<dbReference type="InterPro" id="IPR003118">
    <property type="entry name" value="Pointed_dom"/>
</dbReference>
<dbReference type="GO" id="GO:0000407">
    <property type="term" value="C:phagophore assembly site"/>
    <property type="evidence" value="ECO:0007669"/>
    <property type="project" value="TreeGrafter"/>
</dbReference>
<dbReference type="Gene3D" id="2.60.40.10">
    <property type="entry name" value="Immunoglobulins"/>
    <property type="match status" value="1"/>
</dbReference>
<evidence type="ECO:0000256" key="18">
    <source>
        <dbReference type="ARBA" id="ARBA00082414"/>
    </source>
</evidence>
<evidence type="ECO:0000256" key="10">
    <source>
        <dbReference type="ARBA" id="ARBA00023163"/>
    </source>
</evidence>
<evidence type="ECO:0000256" key="15">
    <source>
        <dbReference type="ARBA" id="ARBA00062711"/>
    </source>
</evidence>
<dbReference type="PANTHER" id="PTHR20930:SF0">
    <property type="entry name" value="PROTEIN ILRUN"/>
    <property type="match status" value="1"/>
</dbReference>
<dbReference type="InterPro" id="IPR036390">
    <property type="entry name" value="WH_DNA-bd_sf"/>
</dbReference>
<dbReference type="CDD" id="cd08532">
    <property type="entry name" value="SAM_PNT-PDEF-like"/>
    <property type="match status" value="1"/>
</dbReference>
<dbReference type="Pfam" id="PF16158">
    <property type="entry name" value="N_BRCA1_IG"/>
    <property type="match status" value="1"/>
</dbReference>
<dbReference type="SUPFAM" id="SSF47769">
    <property type="entry name" value="SAM/Pointed domain"/>
    <property type="match status" value="1"/>
</dbReference>
<reference evidence="24" key="1">
    <citation type="submission" date="2019-10" db="EMBL/GenBank/DDBJ databases">
        <title>The sequence and de novo assembly of the wild yak genome.</title>
        <authorList>
            <person name="Liu Y."/>
        </authorList>
    </citation>
    <scope>NUCLEOTIDE SEQUENCE [LARGE SCALE GENOMIC DNA]</scope>
    <source>
        <strain evidence="24">WY2019</strain>
    </source>
</reference>
<dbReference type="GO" id="GO:0003700">
    <property type="term" value="F:DNA-binding transcription factor activity"/>
    <property type="evidence" value="ECO:0007669"/>
    <property type="project" value="InterPro"/>
</dbReference>
<dbReference type="CDD" id="cd14349">
    <property type="entry name" value="UBA_CF106"/>
    <property type="match status" value="1"/>
</dbReference>
<organism evidence="24 25">
    <name type="scientific">Bos mutus</name>
    <name type="common">wild yak</name>
    <dbReference type="NCBI Taxonomy" id="72004"/>
    <lineage>
        <taxon>Eukaryota</taxon>
        <taxon>Metazoa</taxon>
        <taxon>Chordata</taxon>
        <taxon>Craniata</taxon>
        <taxon>Vertebrata</taxon>
        <taxon>Euteleostomi</taxon>
        <taxon>Mammalia</taxon>
        <taxon>Eutheria</taxon>
        <taxon>Laurasiatheria</taxon>
        <taxon>Artiodactyla</taxon>
        <taxon>Ruminantia</taxon>
        <taxon>Pecora</taxon>
        <taxon>Bovidae</taxon>
        <taxon>Bovinae</taxon>
        <taxon>Bos</taxon>
    </lineage>
</organism>
<evidence type="ECO:0000256" key="5">
    <source>
        <dbReference type="ARBA" id="ARBA00022588"/>
    </source>
</evidence>
<evidence type="ECO:0000259" key="22">
    <source>
        <dbReference type="PROSITE" id="PS50061"/>
    </source>
</evidence>
<dbReference type="FunFam" id="1.10.8.10:FF:000015">
    <property type="entry name" value="Chromosome 6 C6orf106 homolog"/>
    <property type="match status" value="1"/>
</dbReference>
<keyword evidence="10" id="KW-0804">Transcription</keyword>
<comment type="caution">
    <text evidence="24">The sequence shown here is derived from an EMBL/GenBank/DDBJ whole genome shotgun (WGS) entry which is preliminary data.</text>
</comment>
<feature type="region of interest" description="Disordered" evidence="21">
    <location>
        <begin position="287"/>
        <end position="360"/>
    </location>
</feature>